<gene>
    <name evidence="6" type="ORF">SM116_07550</name>
</gene>
<dbReference type="PANTHER" id="PTHR30126:SF39">
    <property type="entry name" value="HTH-TYPE TRANSCRIPTIONAL REGULATOR CYSL"/>
    <property type="match status" value="1"/>
</dbReference>
<protein>
    <submittedName>
        <fullName evidence="6">LysR family transcriptional regulator</fullName>
    </submittedName>
</protein>
<dbReference type="EMBL" id="CP139368">
    <property type="protein sequence ID" value="WPR91132.1"/>
    <property type="molecule type" value="Genomic_DNA"/>
</dbReference>
<dbReference type="PROSITE" id="PS50931">
    <property type="entry name" value="HTH_LYSR"/>
    <property type="match status" value="1"/>
</dbReference>
<dbReference type="Gene3D" id="1.10.10.10">
    <property type="entry name" value="Winged helix-like DNA-binding domain superfamily/Winged helix DNA-binding domain"/>
    <property type="match status" value="1"/>
</dbReference>
<dbReference type="InterPro" id="IPR036390">
    <property type="entry name" value="WH_DNA-bd_sf"/>
</dbReference>
<dbReference type="RefSeq" id="WP_320943833.1">
    <property type="nucleotide sequence ID" value="NZ_BAABEU010000009.1"/>
</dbReference>
<dbReference type="SUPFAM" id="SSF53850">
    <property type="entry name" value="Periplasmic binding protein-like II"/>
    <property type="match status" value="1"/>
</dbReference>
<dbReference type="PANTHER" id="PTHR30126">
    <property type="entry name" value="HTH-TYPE TRANSCRIPTIONAL REGULATOR"/>
    <property type="match status" value="1"/>
</dbReference>
<evidence type="ECO:0000256" key="1">
    <source>
        <dbReference type="ARBA" id="ARBA00009437"/>
    </source>
</evidence>
<dbReference type="SUPFAM" id="SSF46785">
    <property type="entry name" value="Winged helix' DNA-binding domain"/>
    <property type="match status" value="1"/>
</dbReference>
<evidence type="ECO:0000256" key="2">
    <source>
        <dbReference type="ARBA" id="ARBA00023015"/>
    </source>
</evidence>
<proteinExistence type="inferred from homology"/>
<keyword evidence="4" id="KW-0804">Transcription</keyword>
<keyword evidence="2" id="KW-0805">Transcription regulation</keyword>
<evidence type="ECO:0000256" key="4">
    <source>
        <dbReference type="ARBA" id="ARBA00023163"/>
    </source>
</evidence>
<keyword evidence="3" id="KW-0238">DNA-binding</keyword>
<dbReference type="Gene3D" id="3.40.190.10">
    <property type="entry name" value="Periplasmic binding protein-like II"/>
    <property type="match status" value="2"/>
</dbReference>
<sequence>MTERWPDLAALELLVAIAERGSLSAAARHIGMAQPNATRTLARLEAELALELVVRHPTGSRLTPAGAAIAEGAGRVLDDAREMLDAAGALREERDAALEVAASLTVAEYLAPAWLGALRRALPRTTVRLQVVNSAEAAELVRTRACEIGFVEAPEAPEGLVSTVVARDRLAVVVPPGDVWAHRTSVSVRELAETPLVVRESGSGTRATLDAALRSAGAVAAKPTLELDSNAAVRVSVMAGAGPAVLSELAVAPWLARGELVEVPIAGLDLSRPLRAIRRPGAGLSEAAARLVAIARRG</sequence>
<dbReference type="Pfam" id="PF00126">
    <property type="entry name" value="HTH_1"/>
    <property type="match status" value="1"/>
</dbReference>
<comment type="similarity">
    <text evidence="1">Belongs to the LysR transcriptional regulatory family.</text>
</comment>
<organism evidence="6 7">
    <name type="scientific">Microbacterium rhizosphaerae</name>
    <dbReference type="NCBI Taxonomy" id="1678237"/>
    <lineage>
        <taxon>Bacteria</taxon>
        <taxon>Bacillati</taxon>
        <taxon>Actinomycetota</taxon>
        <taxon>Actinomycetes</taxon>
        <taxon>Micrococcales</taxon>
        <taxon>Microbacteriaceae</taxon>
        <taxon>Microbacterium</taxon>
    </lineage>
</organism>
<name>A0ABZ0SV68_9MICO</name>
<keyword evidence="7" id="KW-1185">Reference proteome</keyword>
<evidence type="ECO:0000313" key="6">
    <source>
        <dbReference type="EMBL" id="WPR91132.1"/>
    </source>
</evidence>
<evidence type="ECO:0000259" key="5">
    <source>
        <dbReference type="PROSITE" id="PS50931"/>
    </source>
</evidence>
<dbReference type="Pfam" id="PF03466">
    <property type="entry name" value="LysR_substrate"/>
    <property type="match status" value="1"/>
</dbReference>
<dbReference type="Proteomes" id="UP001323798">
    <property type="component" value="Chromosome"/>
</dbReference>
<dbReference type="InterPro" id="IPR036388">
    <property type="entry name" value="WH-like_DNA-bd_sf"/>
</dbReference>
<evidence type="ECO:0000313" key="7">
    <source>
        <dbReference type="Proteomes" id="UP001323798"/>
    </source>
</evidence>
<evidence type="ECO:0000256" key="3">
    <source>
        <dbReference type="ARBA" id="ARBA00023125"/>
    </source>
</evidence>
<reference evidence="6 7" key="1">
    <citation type="submission" date="2023-11" db="EMBL/GenBank/DDBJ databases">
        <title>Genome sequence of Microbacterium rhizosphaerae KACC 19337.</title>
        <authorList>
            <person name="Choi H."/>
            <person name="Kim S."/>
            <person name="Kim Y."/>
            <person name="Kwon S.-W."/>
            <person name="Heo J."/>
        </authorList>
    </citation>
    <scope>NUCLEOTIDE SEQUENCE [LARGE SCALE GENOMIC DNA]</scope>
    <source>
        <strain evidence="6 7">KACC 19337</strain>
    </source>
</reference>
<dbReference type="InterPro" id="IPR005119">
    <property type="entry name" value="LysR_subst-bd"/>
</dbReference>
<accession>A0ABZ0SV68</accession>
<dbReference type="InterPro" id="IPR000847">
    <property type="entry name" value="LysR_HTH_N"/>
</dbReference>
<feature type="domain" description="HTH lysR-type" evidence="5">
    <location>
        <begin position="6"/>
        <end position="63"/>
    </location>
</feature>